<dbReference type="OrthoDB" id="2854767at2"/>
<evidence type="ECO:0000256" key="7">
    <source>
        <dbReference type="ARBA" id="ARBA00023136"/>
    </source>
</evidence>
<proteinExistence type="predicted"/>
<keyword evidence="1" id="KW-1003">Cell membrane</keyword>
<evidence type="ECO:0000313" key="10">
    <source>
        <dbReference type="Proteomes" id="UP000009234"/>
    </source>
</evidence>
<dbReference type="HOGENOM" id="CLU_098969_0_0_9"/>
<keyword evidence="5" id="KW-0378">Hydrolase</keyword>
<evidence type="ECO:0000256" key="1">
    <source>
        <dbReference type="ARBA" id="ARBA00022475"/>
    </source>
</evidence>
<keyword evidence="2" id="KW-0673">Quorum sensing</keyword>
<dbReference type="GO" id="GO:0006508">
    <property type="term" value="P:proteolysis"/>
    <property type="evidence" value="ECO:0007669"/>
    <property type="project" value="UniProtKB-KW"/>
</dbReference>
<evidence type="ECO:0000313" key="9">
    <source>
        <dbReference type="EMBL" id="AEG61083.1"/>
    </source>
</evidence>
<evidence type="ECO:0000256" key="5">
    <source>
        <dbReference type="ARBA" id="ARBA00022801"/>
    </source>
</evidence>
<accession>F6DSJ3</accession>
<dbReference type="GO" id="GO:0008233">
    <property type="term" value="F:peptidase activity"/>
    <property type="evidence" value="ECO:0007669"/>
    <property type="project" value="UniProtKB-KW"/>
</dbReference>
<keyword evidence="4 8" id="KW-0812">Transmembrane</keyword>
<evidence type="ECO:0000256" key="3">
    <source>
        <dbReference type="ARBA" id="ARBA00022670"/>
    </source>
</evidence>
<sequence length="198" mass="22039">MIHGWSVHLAQYLGTELNLDHRKVAVVAYGLEVIIGALIKLAVFVLVPSILGVFKLFAFALISSAILRLPSGGVHNNAYYKCLLSTLTFFLIIAFTAKGLAVYPLPLNVFAFLILLLAFLVFIKLAPVDNQEKPIKSEARRKRLKFISCSLLVGYGVIFFLWSPEQDIMLAFLLAVLFHTFTLTKMGHALFKAIDNLI</sequence>
<dbReference type="STRING" id="696281.Desru_2869"/>
<feature type="transmembrane region" description="Helical" evidence="8">
    <location>
        <begin position="168"/>
        <end position="191"/>
    </location>
</feature>
<feature type="transmembrane region" description="Helical" evidence="8">
    <location>
        <begin position="26"/>
        <end position="47"/>
    </location>
</feature>
<keyword evidence="3" id="KW-0645">Protease</keyword>
<dbReference type="GO" id="GO:0009372">
    <property type="term" value="P:quorum sensing"/>
    <property type="evidence" value="ECO:0007669"/>
    <property type="project" value="UniProtKB-KW"/>
</dbReference>
<reference evidence="9 10" key="2">
    <citation type="journal article" date="2012" name="Stand. Genomic Sci.">
        <title>Complete genome sequence of the sulfate-reducing firmicute Desulfotomaculum ruminis type strain (DL(T)).</title>
        <authorList>
            <person name="Spring S."/>
            <person name="Visser M."/>
            <person name="Lu M."/>
            <person name="Copeland A."/>
            <person name="Lapidus A."/>
            <person name="Lucas S."/>
            <person name="Cheng J.F."/>
            <person name="Han C."/>
            <person name="Tapia R."/>
            <person name="Goodwin L.A."/>
            <person name="Pitluck S."/>
            <person name="Ivanova N."/>
            <person name="Land M."/>
            <person name="Hauser L."/>
            <person name="Larimer F."/>
            <person name="Rohde M."/>
            <person name="Goker M."/>
            <person name="Detter J.C."/>
            <person name="Kyrpides N.C."/>
            <person name="Woyke T."/>
            <person name="Schaap P.J."/>
            <person name="Plugge C.M."/>
            <person name="Muyzer G."/>
            <person name="Kuever J."/>
            <person name="Pereira I.A."/>
            <person name="Parshina S.N."/>
            <person name="Bernier-Latmani R."/>
            <person name="Stams A.J."/>
            <person name="Klenk H.P."/>
        </authorList>
    </citation>
    <scope>NUCLEOTIDE SEQUENCE [LARGE SCALE GENOMIC DNA]</scope>
    <source>
        <strain evidence="10">ATCC 23193 / DSM 2154 / NCIB 8452 / DL</strain>
    </source>
</reference>
<evidence type="ECO:0000256" key="2">
    <source>
        <dbReference type="ARBA" id="ARBA00022654"/>
    </source>
</evidence>
<dbReference type="eggNOG" id="COG4512">
    <property type="taxonomic scope" value="Bacteria"/>
</dbReference>
<gene>
    <name evidence="9" type="ordered locus">Desru_2869</name>
</gene>
<dbReference type="Proteomes" id="UP000009234">
    <property type="component" value="Chromosome"/>
</dbReference>
<dbReference type="InterPro" id="IPR006741">
    <property type="entry name" value="AgrB"/>
</dbReference>
<name>F6DSJ3_DESRL</name>
<evidence type="ECO:0000256" key="4">
    <source>
        <dbReference type="ARBA" id="ARBA00022692"/>
    </source>
</evidence>
<evidence type="ECO:0000256" key="8">
    <source>
        <dbReference type="SAM" id="Phobius"/>
    </source>
</evidence>
<feature type="transmembrane region" description="Helical" evidence="8">
    <location>
        <begin position="103"/>
        <end position="123"/>
    </location>
</feature>
<dbReference type="GO" id="GO:0016020">
    <property type="term" value="C:membrane"/>
    <property type="evidence" value="ECO:0007669"/>
    <property type="project" value="InterPro"/>
</dbReference>
<feature type="transmembrane region" description="Helical" evidence="8">
    <location>
        <begin position="53"/>
        <end position="71"/>
    </location>
</feature>
<keyword evidence="10" id="KW-1185">Reference proteome</keyword>
<dbReference type="SMART" id="SM00793">
    <property type="entry name" value="AgrB"/>
    <property type="match status" value="1"/>
</dbReference>
<feature type="transmembrane region" description="Helical" evidence="8">
    <location>
        <begin position="144"/>
        <end position="162"/>
    </location>
</feature>
<dbReference type="Pfam" id="PF04647">
    <property type="entry name" value="AgrB"/>
    <property type="match status" value="1"/>
</dbReference>
<dbReference type="EMBL" id="CP002780">
    <property type="protein sequence ID" value="AEG61083.1"/>
    <property type="molecule type" value="Genomic_DNA"/>
</dbReference>
<keyword evidence="7 8" id="KW-0472">Membrane</keyword>
<dbReference type="AlphaFoldDB" id="F6DSJ3"/>
<protein>
    <submittedName>
        <fullName evidence="9">Accessory gene regulator B</fullName>
    </submittedName>
</protein>
<evidence type="ECO:0000256" key="6">
    <source>
        <dbReference type="ARBA" id="ARBA00022989"/>
    </source>
</evidence>
<dbReference type="KEGG" id="dru:Desru_2869"/>
<dbReference type="RefSeq" id="WP_013842835.1">
    <property type="nucleotide sequence ID" value="NC_015589.1"/>
</dbReference>
<keyword evidence="6 8" id="KW-1133">Transmembrane helix</keyword>
<reference evidence="10" key="1">
    <citation type="submission" date="2011-05" db="EMBL/GenBank/DDBJ databases">
        <title>Complete sequence of Desulfotomaculum ruminis DSM 2154.</title>
        <authorList>
            <person name="Lucas S."/>
            <person name="Copeland A."/>
            <person name="Lapidus A."/>
            <person name="Cheng J.-F."/>
            <person name="Goodwin L."/>
            <person name="Pitluck S."/>
            <person name="Lu M."/>
            <person name="Detter J.C."/>
            <person name="Han C."/>
            <person name="Tapia R."/>
            <person name="Land M."/>
            <person name="Hauser L."/>
            <person name="Kyrpides N."/>
            <person name="Ivanova N."/>
            <person name="Mikhailova N."/>
            <person name="Pagani I."/>
            <person name="Stams A.J.M."/>
            <person name="Plugge C.M."/>
            <person name="Muyzer G."/>
            <person name="Kuever J."/>
            <person name="Parshina S.N."/>
            <person name="Ivanova A.E."/>
            <person name="Nazina T.N."/>
            <person name="Brambilla E."/>
            <person name="Spring S."/>
            <person name="Klenk H.-P."/>
            <person name="Woyke T."/>
        </authorList>
    </citation>
    <scope>NUCLEOTIDE SEQUENCE [LARGE SCALE GENOMIC DNA]</scope>
    <source>
        <strain evidence="10">ATCC 23193 / DSM 2154 / NCIB 8452 / DL</strain>
    </source>
</reference>
<organism evidence="9 10">
    <name type="scientific">Desulforamulus ruminis (strain ATCC 23193 / DSM 2154 / NCIMB 8452 / DL)</name>
    <name type="common">Desulfotomaculum ruminis</name>
    <dbReference type="NCBI Taxonomy" id="696281"/>
    <lineage>
        <taxon>Bacteria</taxon>
        <taxon>Bacillati</taxon>
        <taxon>Bacillota</taxon>
        <taxon>Clostridia</taxon>
        <taxon>Eubacteriales</taxon>
        <taxon>Peptococcaceae</taxon>
        <taxon>Desulforamulus</taxon>
    </lineage>
</organism>
<feature type="transmembrane region" description="Helical" evidence="8">
    <location>
        <begin position="78"/>
        <end position="97"/>
    </location>
</feature>